<gene>
    <name evidence="1" type="ORF">GTN30_10795</name>
</gene>
<evidence type="ECO:0000313" key="1">
    <source>
        <dbReference type="EMBL" id="QIH79130.1"/>
    </source>
</evidence>
<name>A0AAE6X3Y4_9STAP</name>
<dbReference type="EMBL" id="CP047363">
    <property type="protein sequence ID" value="QIH79130.1"/>
    <property type="molecule type" value="Genomic_DNA"/>
</dbReference>
<protein>
    <submittedName>
        <fullName evidence="1">Uncharacterized protein</fullName>
    </submittedName>
</protein>
<proteinExistence type="predicted"/>
<dbReference type="Proteomes" id="UP000501122">
    <property type="component" value="Chromosome"/>
</dbReference>
<accession>A0AAE6X3Y4</accession>
<sequence>MIITSLASVLLFTGIQPQVTHANMKPSSTNAVIKSNAQAGKALVDVLRNENISKEEWNRYVKDIKEQAAKEPTPRWKGAAIKKAMKFAVKHADTIPSQRVRDAVKKYGGKIINGIDNIEAYTWYGIARALTKAGVPDKYADLIADFLVQFVL</sequence>
<dbReference type="AlphaFoldDB" id="A0AAE6X3Y4"/>
<evidence type="ECO:0000313" key="2">
    <source>
        <dbReference type="Proteomes" id="UP000501122"/>
    </source>
</evidence>
<organism evidence="1 2">
    <name type="scientific">Macrococcoides canis</name>
    <dbReference type="NCBI Taxonomy" id="1855823"/>
    <lineage>
        <taxon>Bacteria</taxon>
        <taxon>Bacillati</taxon>
        <taxon>Bacillota</taxon>
        <taxon>Bacilli</taxon>
        <taxon>Bacillales</taxon>
        <taxon>Staphylococcaceae</taxon>
        <taxon>Macrococcoides</taxon>
    </lineage>
</organism>
<reference evidence="1" key="1">
    <citation type="journal article" date="2020" name="Antimicrob. Agents Chemother.">
        <title>The novel macrolide resistance genes mef(D), msr(F) and msr(H) are present on resistance islands in Macrococcus canis, Macrococcus caseolyticus and Staphylococcus aureus.</title>
        <authorList>
            <person name="Schwendener S."/>
            <person name="Dona V."/>
            <person name="Perreten V."/>
        </authorList>
    </citation>
    <scope>NUCLEOTIDE SEQUENCE</scope>
    <source>
        <strain evidence="1">Epi0076A</strain>
    </source>
</reference>
<dbReference type="RefSeq" id="WP_164953844.1">
    <property type="nucleotide sequence ID" value="NZ_CP047363.1"/>
</dbReference>